<feature type="domain" description="NR LBD" evidence="11">
    <location>
        <begin position="89"/>
        <end position="335"/>
    </location>
</feature>
<keyword evidence="5" id="KW-0805">Transcription regulation</keyword>
<dbReference type="EMBL" id="CP092624">
    <property type="protein sequence ID" value="UMM33719.1"/>
    <property type="molecule type" value="Genomic_DNA"/>
</dbReference>
<dbReference type="Gene3D" id="1.10.565.10">
    <property type="entry name" value="Retinoid X Receptor"/>
    <property type="match status" value="1"/>
</dbReference>
<dbReference type="AlphaFoldDB" id="A0AAE9F0X7"/>
<dbReference type="SUPFAM" id="SSF57716">
    <property type="entry name" value="Glucocorticoid receptor-like (DNA-binding domain)"/>
    <property type="match status" value="1"/>
</dbReference>
<dbReference type="Gene3D" id="3.30.50.10">
    <property type="entry name" value="Erythroid Transcription Factor GATA-1, subunit A"/>
    <property type="match status" value="1"/>
</dbReference>
<proteinExistence type="inferred from homology"/>
<keyword evidence="8" id="KW-0675">Receptor</keyword>
<dbReference type="Pfam" id="PF00105">
    <property type="entry name" value="zf-C4"/>
    <property type="match status" value="1"/>
</dbReference>
<dbReference type="PANTHER" id="PTHR45680:SF18">
    <property type="entry name" value="NUCLEAR HORMONE RECEPTOR FAMILY-RELATED"/>
    <property type="match status" value="1"/>
</dbReference>
<dbReference type="InterPro" id="IPR035500">
    <property type="entry name" value="NHR-like_dom_sf"/>
</dbReference>
<keyword evidence="3" id="KW-0863">Zinc-finger</keyword>
<dbReference type="PROSITE" id="PS51843">
    <property type="entry name" value="NR_LBD"/>
    <property type="match status" value="2"/>
</dbReference>
<evidence type="ECO:0000256" key="8">
    <source>
        <dbReference type="ARBA" id="ARBA00023170"/>
    </source>
</evidence>
<evidence type="ECO:0000256" key="7">
    <source>
        <dbReference type="ARBA" id="ARBA00023163"/>
    </source>
</evidence>
<protein>
    <recommendedName>
        <fullName evidence="14">NR LBD domain-containing protein</fullName>
    </recommendedName>
</protein>
<evidence type="ECO:0000313" key="12">
    <source>
        <dbReference type="EMBL" id="UMM33719.1"/>
    </source>
</evidence>
<dbReference type="Proteomes" id="UP000829354">
    <property type="component" value="Chromosome V"/>
</dbReference>
<evidence type="ECO:0008006" key="14">
    <source>
        <dbReference type="Google" id="ProtNLM"/>
    </source>
</evidence>
<evidence type="ECO:0000313" key="13">
    <source>
        <dbReference type="Proteomes" id="UP000829354"/>
    </source>
</evidence>
<sequence length="610" mass="71679">MDPGRFQFDRDPISATEQFVNTKQAKRMFFQLPETVEHFLSRPHFIIFIESPSYTDKNFIDCQLLLEKASHVLELGAEKPLFAKNNLQKLALGLNLVRDVPSGGQNIQILTKLGKDEMMTYWETDFLAVTRWLTYFDDFQQLPHAQQVLLLKSIWHVWSRLDKLSLTATGRRQKLCEQRELMLGWNSVCDPKTVDLDISWFTKYSKEQLAFFGFLEEMDEWMGGLALEPLMELQPTDIELTYMLCQLCFHYAGKKYQGDILDVTEKFQEILANDLHNYYINELNMPRYCGRLNQMLKINNIIQQDIWEKRAKQEVAKIFDVFCIEFSHPEIICDLPASGNHFGISSCRACAAFFRRTTSRKYPLKYFQFGRDPITRHAAKNKPDFLKFEKKEFGKNYIDLNSLLNKAEQILANEKPKILKNMSTLLNLAHGLESVRNLPSPKYSRFLRKWDVEDKLKEWETSFLIVAKCWNNLVDMTGFSKSNEENAKEFIKCVDWNMLNFIDPLMYLNPDKVEIIFMICQFSFNYAGKRFQGPILEISENFADILSNDLHDYYSNQNVRYSIRLAELLKFVRSVKNYFLEKQKKVDIGDIFDILKVEFSHPQVFKDNLC</sequence>
<evidence type="ECO:0000256" key="3">
    <source>
        <dbReference type="ARBA" id="ARBA00022771"/>
    </source>
</evidence>
<dbReference type="InterPro" id="IPR051152">
    <property type="entry name" value="C.elegans_Orphan_NR"/>
</dbReference>
<dbReference type="PANTHER" id="PTHR45680">
    <property type="entry name" value="NUCLEAR HORMONE RECEPTOR FAMILY"/>
    <property type="match status" value="1"/>
</dbReference>
<evidence type="ECO:0000256" key="9">
    <source>
        <dbReference type="ARBA" id="ARBA00023242"/>
    </source>
</evidence>
<dbReference type="GO" id="GO:0043565">
    <property type="term" value="F:sequence-specific DNA binding"/>
    <property type="evidence" value="ECO:0007669"/>
    <property type="project" value="InterPro"/>
</dbReference>
<dbReference type="GO" id="GO:0003700">
    <property type="term" value="F:DNA-binding transcription factor activity"/>
    <property type="evidence" value="ECO:0007669"/>
    <property type="project" value="InterPro"/>
</dbReference>
<evidence type="ECO:0000259" key="10">
    <source>
        <dbReference type="PROSITE" id="PS51030"/>
    </source>
</evidence>
<reference evidence="12 13" key="1">
    <citation type="submission" date="2022-04" db="EMBL/GenBank/DDBJ databases">
        <title>Chromosome-level reference genomes for two strains of Caenorhabditis briggsae: an improved platform for comparative genomics.</title>
        <authorList>
            <person name="Stevens L."/>
            <person name="Andersen E."/>
        </authorList>
    </citation>
    <scope>NUCLEOTIDE SEQUENCE [LARGE SCALE GENOMIC DNA]</scope>
    <source>
        <strain evidence="12">VX34</strain>
        <tissue evidence="12">Whole-organism</tissue>
    </source>
</reference>
<dbReference type="Pfam" id="PF00104">
    <property type="entry name" value="Hormone_recep"/>
    <property type="match status" value="2"/>
</dbReference>
<gene>
    <name evidence="12" type="ORF">L5515_007090</name>
</gene>
<dbReference type="InterPro" id="IPR000536">
    <property type="entry name" value="Nucl_hrmn_rcpt_lig-bd"/>
</dbReference>
<keyword evidence="7" id="KW-0804">Transcription</keyword>
<keyword evidence="4" id="KW-0862">Zinc</keyword>
<feature type="domain" description="Nuclear receptor" evidence="10">
    <location>
        <begin position="327"/>
        <end position="366"/>
    </location>
</feature>
<evidence type="ECO:0000256" key="6">
    <source>
        <dbReference type="ARBA" id="ARBA00023125"/>
    </source>
</evidence>
<evidence type="ECO:0000256" key="1">
    <source>
        <dbReference type="ARBA" id="ARBA00005993"/>
    </source>
</evidence>
<dbReference type="SUPFAM" id="SSF48508">
    <property type="entry name" value="Nuclear receptor ligand-binding domain"/>
    <property type="match status" value="2"/>
</dbReference>
<accession>A0AAE9F0X7</accession>
<dbReference type="SMART" id="SM00430">
    <property type="entry name" value="HOLI"/>
    <property type="match status" value="2"/>
</dbReference>
<organism evidence="12 13">
    <name type="scientific">Caenorhabditis briggsae</name>
    <dbReference type="NCBI Taxonomy" id="6238"/>
    <lineage>
        <taxon>Eukaryota</taxon>
        <taxon>Metazoa</taxon>
        <taxon>Ecdysozoa</taxon>
        <taxon>Nematoda</taxon>
        <taxon>Chromadorea</taxon>
        <taxon>Rhabditida</taxon>
        <taxon>Rhabditina</taxon>
        <taxon>Rhabditomorpha</taxon>
        <taxon>Rhabditoidea</taxon>
        <taxon>Rhabditidae</taxon>
        <taxon>Peloderinae</taxon>
        <taxon>Caenorhabditis</taxon>
    </lineage>
</organism>
<feature type="domain" description="NR LBD" evidence="11">
    <location>
        <begin position="396"/>
        <end position="608"/>
    </location>
</feature>
<comment type="similarity">
    <text evidence="1">Belongs to the nuclear hormone receptor family.</text>
</comment>
<evidence type="ECO:0000256" key="5">
    <source>
        <dbReference type="ARBA" id="ARBA00023015"/>
    </source>
</evidence>
<keyword evidence="2" id="KW-0479">Metal-binding</keyword>
<dbReference type="GO" id="GO:0008270">
    <property type="term" value="F:zinc ion binding"/>
    <property type="evidence" value="ECO:0007669"/>
    <property type="project" value="UniProtKB-KW"/>
</dbReference>
<name>A0AAE9F0X7_CAEBR</name>
<keyword evidence="6" id="KW-0238">DNA-binding</keyword>
<keyword evidence="9" id="KW-0539">Nucleus</keyword>
<dbReference type="PROSITE" id="PS51030">
    <property type="entry name" value="NUCLEAR_REC_DBD_2"/>
    <property type="match status" value="1"/>
</dbReference>
<dbReference type="InterPro" id="IPR001628">
    <property type="entry name" value="Znf_hrmn_rcpt"/>
</dbReference>
<dbReference type="SMART" id="SM00399">
    <property type="entry name" value="ZnF_C4"/>
    <property type="match status" value="1"/>
</dbReference>
<evidence type="ECO:0000256" key="2">
    <source>
        <dbReference type="ARBA" id="ARBA00022723"/>
    </source>
</evidence>
<evidence type="ECO:0000259" key="11">
    <source>
        <dbReference type="PROSITE" id="PS51843"/>
    </source>
</evidence>
<keyword evidence="13" id="KW-1185">Reference proteome</keyword>
<evidence type="ECO:0000256" key="4">
    <source>
        <dbReference type="ARBA" id="ARBA00022833"/>
    </source>
</evidence>
<dbReference type="InterPro" id="IPR013088">
    <property type="entry name" value="Znf_NHR/GATA"/>
</dbReference>